<comment type="similarity">
    <text evidence="1">Belongs to the class-I pyridoxal-phosphate-dependent aminotransferase family.</text>
</comment>
<dbReference type="InterPro" id="IPR004839">
    <property type="entry name" value="Aminotransferase_I/II_large"/>
</dbReference>
<sequence>MKLKPFRIEQYYAKYEFTARYMLSSSDAESRSVEELLALEPDARERLDRLWLGYTESPGAPYLREAIAAVYERLTPDDVLVAAAAEEGIFLVYHALVGPGDHVIVETPCYESALELARSTGAEVSTWERRYEDGWANDFAALERLLRPNTRLLYVNTPNNPTGTLMERGVFERVMALARERGLYVFCDEVYRELEHDPATRLPAACDVYEKAISLGSMSKTYGLPGLRLGWLASRDPEVIGRCLELKHYTSICNSAPSEFLSALALRHREVLVARNLEIVRANLPLLEGFFARHAHVFEWVRPDASPIGFPRFKLPRDVAGFCEEVVRETGVLLLPGTVYDQPGHLRVGYGRKNMPEALGRLERFLSRG</sequence>
<evidence type="ECO:0000313" key="4">
    <source>
        <dbReference type="Proteomes" id="UP000265715"/>
    </source>
</evidence>
<dbReference type="InterPro" id="IPR004838">
    <property type="entry name" value="NHTrfase_class1_PyrdxlP-BS"/>
</dbReference>
<reference evidence="3 4" key="1">
    <citation type="submission" date="2018-08" db="EMBL/GenBank/DDBJ databases">
        <title>Meiothermus terrae DSM 26712 genome sequencing project.</title>
        <authorList>
            <person name="Da Costa M.S."/>
            <person name="Albuquerque L."/>
            <person name="Raposo P."/>
            <person name="Froufe H.J.C."/>
            <person name="Barroso C.S."/>
            <person name="Egas C."/>
        </authorList>
    </citation>
    <scope>NUCLEOTIDE SEQUENCE [LARGE SCALE GENOMIC DNA]</scope>
    <source>
        <strain evidence="3 4">DSM 26712</strain>
    </source>
</reference>
<dbReference type="Gene3D" id="3.40.640.10">
    <property type="entry name" value="Type I PLP-dependent aspartate aminotransferase-like (Major domain)"/>
    <property type="match status" value="1"/>
</dbReference>
<dbReference type="EMBL" id="QXDL01000019">
    <property type="protein sequence ID" value="RIH89547.1"/>
    <property type="molecule type" value="Genomic_DNA"/>
</dbReference>
<dbReference type="InterPro" id="IPR015424">
    <property type="entry name" value="PyrdxlP-dep_Trfase"/>
</dbReference>
<dbReference type="CDD" id="cd00609">
    <property type="entry name" value="AAT_like"/>
    <property type="match status" value="1"/>
</dbReference>
<dbReference type="OrthoDB" id="9803354at2"/>
<dbReference type="Pfam" id="PF00155">
    <property type="entry name" value="Aminotran_1_2"/>
    <property type="match status" value="1"/>
</dbReference>
<keyword evidence="3" id="KW-0456">Lyase</keyword>
<dbReference type="PANTHER" id="PTHR43510">
    <property type="entry name" value="AMINOTRANSFERASE FUNCTION, HYPOTHETICAL (EUROFUNG)"/>
    <property type="match status" value="1"/>
</dbReference>
<accession>A0A399EY80</accession>
<evidence type="ECO:0000256" key="1">
    <source>
        <dbReference type="RuleBase" id="RU000481"/>
    </source>
</evidence>
<dbReference type="PROSITE" id="PS00105">
    <property type="entry name" value="AA_TRANSFER_CLASS_1"/>
    <property type="match status" value="1"/>
</dbReference>
<keyword evidence="1" id="KW-0032">Aminotransferase</keyword>
<gene>
    <name evidence="3" type="primary">vioD</name>
    <name evidence="3" type="ORF">Mterra_00758</name>
</gene>
<organism evidence="3 4">
    <name type="scientific">Calidithermus terrae</name>
    <dbReference type="NCBI Taxonomy" id="1408545"/>
    <lineage>
        <taxon>Bacteria</taxon>
        <taxon>Thermotogati</taxon>
        <taxon>Deinococcota</taxon>
        <taxon>Deinococci</taxon>
        <taxon>Thermales</taxon>
        <taxon>Thermaceae</taxon>
        <taxon>Calidithermus</taxon>
    </lineage>
</organism>
<evidence type="ECO:0000313" key="3">
    <source>
        <dbReference type="EMBL" id="RIH89547.1"/>
    </source>
</evidence>
<comment type="cofactor">
    <cofactor evidence="1">
        <name>pyridoxal 5'-phosphate</name>
        <dbReference type="ChEBI" id="CHEBI:597326"/>
    </cofactor>
</comment>
<name>A0A399EY80_9DEIN</name>
<dbReference type="GO" id="GO:0030170">
    <property type="term" value="F:pyridoxal phosphate binding"/>
    <property type="evidence" value="ECO:0007669"/>
    <property type="project" value="InterPro"/>
</dbReference>
<dbReference type="GO" id="GO:0016829">
    <property type="term" value="F:lyase activity"/>
    <property type="evidence" value="ECO:0007669"/>
    <property type="project" value="UniProtKB-KW"/>
</dbReference>
<keyword evidence="4" id="KW-1185">Reference proteome</keyword>
<dbReference type="EC" id="2.6.1.-" evidence="1"/>
<comment type="caution">
    <text evidence="3">The sequence shown here is derived from an EMBL/GenBank/DDBJ whole genome shotgun (WGS) entry which is preliminary data.</text>
</comment>
<dbReference type="RefSeq" id="WP_119313968.1">
    <property type="nucleotide sequence ID" value="NZ_QXDL01000019.1"/>
</dbReference>
<dbReference type="Proteomes" id="UP000265715">
    <property type="component" value="Unassembled WGS sequence"/>
</dbReference>
<dbReference type="PANTHER" id="PTHR43510:SF1">
    <property type="entry name" value="AMINOTRANSFERASE FUNCTION, HYPOTHETICAL (EUROFUNG)"/>
    <property type="match status" value="1"/>
</dbReference>
<dbReference type="InterPro" id="IPR015421">
    <property type="entry name" value="PyrdxlP-dep_Trfase_major"/>
</dbReference>
<dbReference type="InterPro" id="IPR015422">
    <property type="entry name" value="PyrdxlP-dep_Trfase_small"/>
</dbReference>
<dbReference type="Gene3D" id="3.90.1150.10">
    <property type="entry name" value="Aspartate Aminotransferase, domain 1"/>
    <property type="match status" value="1"/>
</dbReference>
<dbReference type="GO" id="GO:0008483">
    <property type="term" value="F:transaminase activity"/>
    <property type="evidence" value="ECO:0007669"/>
    <property type="project" value="UniProtKB-KW"/>
</dbReference>
<protein>
    <recommendedName>
        <fullName evidence="1">Aminotransferase</fullName>
        <ecNumber evidence="1">2.6.1.-</ecNumber>
    </recommendedName>
</protein>
<keyword evidence="1" id="KW-0808">Transferase</keyword>
<dbReference type="SUPFAM" id="SSF53383">
    <property type="entry name" value="PLP-dependent transferases"/>
    <property type="match status" value="1"/>
</dbReference>
<feature type="domain" description="Aminotransferase class I/classII large" evidence="2">
    <location>
        <begin position="32"/>
        <end position="359"/>
    </location>
</feature>
<evidence type="ECO:0000259" key="2">
    <source>
        <dbReference type="Pfam" id="PF00155"/>
    </source>
</evidence>
<proteinExistence type="inferred from homology"/>
<dbReference type="AlphaFoldDB" id="A0A399EY80"/>